<dbReference type="Proteomes" id="UP000001425">
    <property type="component" value="Chromosome"/>
</dbReference>
<keyword evidence="2" id="KW-0175">Coiled coil</keyword>
<reference evidence="8 9" key="1">
    <citation type="journal article" date="1995" name="DNA Res.">
        <title>Sequence analysis of the genome of the unicellular cyanobacterium Synechocystis sp. strain PCC6803. I. Sequence features in the 1 Mb region from map positions 64% to 92% of the genome.</title>
        <authorList>
            <person name="Kaneko T."/>
            <person name="Tanaka A."/>
            <person name="Sato S."/>
            <person name="Kotani H."/>
            <person name="Sazuka T."/>
            <person name="Miyajima N."/>
            <person name="Sugiura M."/>
            <person name="Tabata S."/>
        </authorList>
    </citation>
    <scope>NUCLEOTIDE SEQUENCE [LARGE SCALE GENOMIC DNA]</scope>
    <source>
        <strain evidence="9">ATCC 27184 / PCC 6803 / Kazusa</strain>
    </source>
</reference>
<feature type="domain" description="PAC" evidence="5">
    <location>
        <begin position="356"/>
        <end position="408"/>
    </location>
</feature>
<dbReference type="SUPFAM" id="SSF52172">
    <property type="entry name" value="CheY-like"/>
    <property type="match status" value="1"/>
</dbReference>
<name>P72843_SYNY3</name>
<dbReference type="CDD" id="cd01948">
    <property type="entry name" value="EAL"/>
    <property type="match status" value="1"/>
</dbReference>
<organism evidence="8 9">
    <name type="scientific">Synechocystis sp. (strain ATCC 27184 / PCC 6803 / Kazusa)</name>
    <dbReference type="NCBI Taxonomy" id="1111708"/>
    <lineage>
        <taxon>Bacteria</taxon>
        <taxon>Bacillati</taxon>
        <taxon>Cyanobacteriota</taxon>
        <taxon>Cyanophyceae</taxon>
        <taxon>Synechococcales</taxon>
        <taxon>Merismopediaceae</taxon>
        <taxon>Synechocystis</taxon>
    </lineage>
</organism>
<dbReference type="PIR" id="S74707">
    <property type="entry name" value="S74707"/>
</dbReference>
<gene>
    <name evidence="8" type="ordered locus">slr1305</name>
</gene>
<dbReference type="NCBIfam" id="TIGR00254">
    <property type="entry name" value="GGDEF"/>
    <property type="match status" value="1"/>
</dbReference>
<evidence type="ECO:0000259" key="6">
    <source>
        <dbReference type="PROSITE" id="PS50883"/>
    </source>
</evidence>
<dbReference type="SUPFAM" id="SSF55073">
    <property type="entry name" value="Nucleotide cyclase"/>
    <property type="match status" value="1"/>
</dbReference>
<dbReference type="SMART" id="SM00052">
    <property type="entry name" value="EAL"/>
    <property type="match status" value="1"/>
</dbReference>
<dbReference type="InterPro" id="IPR000700">
    <property type="entry name" value="PAS-assoc_C"/>
</dbReference>
<evidence type="ECO:0000313" key="9">
    <source>
        <dbReference type="Proteomes" id="UP000001425"/>
    </source>
</evidence>
<sequence>MSSPQVPTVFAIDDSPLNLKILQRFLEKQGWKVFIAEDGLTAITEINQVQPDIIVLDIMMPGIDGFEVCRRLKAAPATAEIPIIFLSALTDQKSIVKGLELGAVDYIHKPFQQEEIITRLQLQLKLHQTNQALLQKNQQLEEQIEKTARTQAALMQSEINFAVAFNQSPDPIFIYGRNSGCIMDVNQPFCQFFGLTKQELVGVSRQQFYFWVDEQQRQSFLRDLLLWQKDGLVKFENREIEVYDQEKQVRTMLLSGEPMEFNRVDCLLFVMRDITERRKAEKQLKILSQACEQSPASIVITDVQGNITYVNPKFEEISGYKSAEVLGRNPRILKSGNKTQEDYELMWKTLASGRNWHGEFHNRRKNGELYWERASISPISNQQGIVTHYVAVKEDITKEKQQAEALFHQAHYDHLTGLPNRILAKDRLQQAIESALRQKHIFGLMFLDLDNFKKVNDTLGHDAGDQLLVEVSERLQRALRQTDTVARLGGDEFLIILDQVSHSRKLMAIAQRLLRVMRQPVNLQGLEFFVHGSIGITVFPDDGFHADVLLRNADTAMYAAKLAGRNMFRFFTPHMNQAAQQRMAIESELRQGLSRQEFQILYQPIVSLESGQIVGAEALMRWHNRLLGTVPPDQFIPIAEEVGLIVELGEWLLDNVCCQAAHWHSALGEQTFWVSVNVSPRQLKDSYFVAILQGFLQRYQVRPEWLELEITENLILEENGDLLKNLSDLEEENIALSLDDFGTGYSSLNYLRKFNFNSLKIDRSFVELLPHDNNTVGLVRAIIAMAHHLELKVIAEGIETPEQWNFLRLQGCDYGQGYLFSPAIAVEEWESLGQKPPFFP</sequence>
<dbReference type="InterPro" id="IPR043128">
    <property type="entry name" value="Rev_trsase/Diguanyl_cyclase"/>
</dbReference>
<dbReference type="SMART" id="SM00448">
    <property type="entry name" value="REC"/>
    <property type="match status" value="1"/>
</dbReference>
<dbReference type="PROSITE" id="PS50112">
    <property type="entry name" value="PAS"/>
    <property type="match status" value="2"/>
</dbReference>
<keyword evidence="1" id="KW-0597">Phosphoprotein</keyword>
<dbReference type="InterPro" id="IPR029787">
    <property type="entry name" value="Nucleotide_cyclase"/>
</dbReference>
<dbReference type="GO" id="GO:0005886">
    <property type="term" value="C:plasma membrane"/>
    <property type="evidence" value="ECO:0000318"/>
    <property type="project" value="GO_Central"/>
</dbReference>
<evidence type="ECO:0000256" key="2">
    <source>
        <dbReference type="SAM" id="Coils"/>
    </source>
</evidence>
<dbReference type="EMBL" id="BA000022">
    <property type="protein sequence ID" value="BAA16858.1"/>
    <property type="molecule type" value="Genomic_DNA"/>
</dbReference>
<dbReference type="InterPro" id="IPR001633">
    <property type="entry name" value="EAL_dom"/>
</dbReference>
<feature type="domain" description="PAS" evidence="4">
    <location>
        <begin position="283"/>
        <end position="329"/>
    </location>
</feature>
<feature type="domain" description="Response regulatory" evidence="3">
    <location>
        <begin position="8"/>
        <end position="124"/>
    </location>
</feature>
<reference evidence="8 9" key="2">
    <citation type="journal article" date="1996" name="DNA Res.">
        <title>Sequence analysis of the genome of the unicellular cyanobacterium Synechocystis sp. strain PCC6803. II. Sequence determination of the entire genome and assignment of potential protein-coding regions.</title>
        <authorList>
            <person name="Kaneko T."/>
            <person name="Sato S."/>
            <person name="Kotani H."/>
            <person name="Tanaka A."/>
            <person name="Asamizu E."/>
            <person name="Nakamura Y."/>
            <person name="Miyajima N."/>
            <person name="Hirosawa M."/>
            <person name="Sugiura M."/>
            <person name="Sasamoto S."/>
            <person name="Kimura T."/>
            <person name="Hosouchi T."/>
            <person name="Matsuno A."/>
            <person name="Muraki A."/>
            <person name="Nakazaki N."/>
            <person name="Naruo K."/>
            <person name="Okumura S."/>
            <person name="Shimpo S."/>
            <person name="Takeuchi C."/>
            <person name="Wada T."/>
            <person name="Watanabe A."/>
            <person name="Yamada M."/>
            <person name="Yasuda M."/>
            <person name="Tabata S."/>
        </authorList>
    </citation>
    <scope>NUCLEOTIDE SEQUENCE [LARGE SCALE GENOMIC DNA]</scope>
    <source>
        <strain evidence="9">ATCC 27184 / PCC 6803 / Kazusa</strain>
    </source>
</reference>
<dbReference type="CDD" id="cd01949">
    <property type="entry name" value="GGDEF"/>
    <property type="match status" value="1"/>
</dbReference>
<evidence type="ECO:0000256" key="1">
    <source>
        <dbReference type="PROSITE-ProRule" id="PRU00169"/>
    </source>
</evidence>
<dbReference type="Gene3D" id="3.40.50.2300">
    <property type="match status" value="1"/>
</dbReference>
<dbReference type="InterPro" id="IPR035965">
    <property type="entry name" value="PAS-like_dom_sf"/>
</dbReference>
<keyword evidence="9" id="KW-1185">Reference proteome</keyword>
<evidence type="ECO:0000259" key="7">
    <source>
        <dbReference type="PROSITE" id="PS50887"/>
    </source>
</evidence>
<dbReference type="InterPro" id="IPR001789">
    <property type="entry name" value="Sig_transdc_resp-reg_receiver"/>
</dbReference>
<dbReference type="CDD" id="cd00130">
    <property type="entry name" value="PAS"/>
    <property type="match status" value="2"/>
</dbReference>
<feature type="domain" description="PAS" evidence="4">
    <location>
        <begin position="157"/>
        <end position="202"/>
    </location>
</feature>
<dbReference type="InterPro" id="IPR035919">
    <property type="entry name" value="EAL_sf"/>
</dbReference>
<dbReference type="InterPro" id="IPR000014">
    <property type="entry name" value="PAS"/>
</dbReference>
<feature type="domain" description="GGDEF" evidence="7">
    <location>
        <begin position="440"/>
        <end position="573"/>
    </location>
</feature>
<dbReference type="AlphaFoldDB" id="P72843"/>
<dbReference type="SUPFAM" id="SSF141868">
    <property type="entry name" value="EAL domain-like"/>
    <property type="match status" value="1"/>
</dbReference>
<evidence type="ECO:0000259" key="4">
    <source>
        <dbReference type="PROSITE" id="PS50112"/>
    </source>
</evidence>
<dbReference type="InterPro" id="IPR011006">
    <property type="entry name" value="CheY-like_superfamily"/>
</dbReference>
<dbReference type="InParanoid" id="P72843"/>
<dbReference type="Gene3D" id="3.30.70.270">
    <property type="match status" value="1"/>
</dbReference>
<dbReference type="EnsemblBacteria" id="BAA16858">
    <property type="protein sequence ID" value="BAA16858"/>
    <property type="gene ID" value="BAA16858"/>
</dbReference>
<dbReference type="eggNOG" id="COG3706">
    <property type="taxonomic scope" value="Bacteria"/>
</dbReference>
<feature type="modified residue" description="4-aspartylphosphate" evidence="1">
    <location>
        <position position="57"/>
    </location>
</feature>
<dbReference type="PhylomeDB" id="P72843"/>
<dbReference type="GO" id="GO:0000160">
    <property type="term" value="P:phosphorelay signal transduction system"/>
    <property type="evidence" value="ECO:0007669"/>
    <property type="project" value="InterPro"/>
</dbReference>
<dbReference type="SMART" id="SM00091">
    <property type="entry name" value="PAS"/>
    <property type="match status" value="2"/>
</dbReference>
<accession>P72843</accession>
<proteinExistence type="predicted"/>
<dbReference type="InterPro" id="IPR001610">
    <property type="entry name" value="PAC"/>
</dbReference>
<dbReference type="PANTHER" id="PTHR44757">
    <property type="entry name" value="DIGUANYLATE CYCLASE DGCP"/>
    <property type="match status" value="1"/>
</dbReference>
<dbReference type="InterPro" id="IPR052155">
    <property type="entry name" value="Biofilm_reg_signaling"/>
</dbReference>
<protein>
    <submittedName>
        <fullName evidence="8">Regulatory components of sensory transduction system</fullName>
    </submittedName>
</protein>
<dbReference type="PROSITE" id="PS50110">
    <property type="entry name" value="RESPONSE_REGULATORY"/>
    <property type="match status" value="1"/>
</dbReference>
<evidence type="ECO:0000259" key="5">
    <source>
        <dbReference type="PROSITE" id="PS50113"/>
    </source>
</evidence>
<dbReference type="Pfam" id="PF00990">
    <property type="entry name" value="GGDEF"/>
    <property type="match status" value="1"/>
</dbReference>
<dbReference type="SMART" id="SM00267">
    <property type="entry name" value="GGDEF"/>
    <property type="match status" value="1"/>
</dbReference>
<dbReference type="CDD" id="cd19920">
    <property type="entry name" value="REC_PA4781-like"/>
    <property type="match status" value="1"/>
</dbReference>
<dbReference type="eggNOG" id="COG5001">
    <property type="taxonomic scope" value="Bacteria"/>
</dbReference>
<dbReference type="SMR" id="P72843"/>
<dbReference type="KEGG" id="syn:slr1305"/>
<dbReference type="Pfam" id="PF00563">
    <property type="entry name" value="EAL"/>
    <property type="match status" value="1"/>
</dbReference>
<dbReference type="NCBIfam" id="TIGR00229">
    <property type="entry name" value="sensory_box"/>
    <property type="match status" value="2"/>
</dbReference>
<dbReference type="PROSITE" id="PS50113">
    <property type="entry name" value="PAC"/>
    <property type="match status" value="1"/>
</dbReference>
<feature type="domain" description="EAL" evidence="6">
    <location>
        <begin position="582"/>
        <end position="837"/>
    </location>
</feature>
<dbReference type="STRING" id="1148.gene:10497716"/>
<dbReference type="Pfam" id="PF00072">
    <property type="entry name" value="Response_reg"/>
    <property type="match status" value="1"/>
</dbReference>
<dbReference type="PROSITE" id="PS50883">
    <property type="entry name" value="EAL"/>
    <property type="match status" value="1"/>
</dbReference>
<dbReference type="Gene3D" id="3.20.20.450">
    <property type="entry name" value="EAL domain"/>
    <property type="match status" value="1"/>
</dbReference>
<dbReference type="FunFam" id="3.30.70.270:FF:000001">
    <property type="entry name" value="Diguanylate cyclase domain protein"/>
    <property type="match status" value="1"/>
</dbReference>
<evidence type="ECO:0000259" key="3">
    <source>
        <dbReference type="PROSITE" id="PS50110"/>
    </source>
</evidence>
<dbReference type="SMART" id="SM00086">
    <property type="entry name" value="PAC"/>
    <property type="match status" value="2"/>
</dbReference>
<dbReference type="Pfam" id="PF13426">
    <property type="entry name" value="PAS_9"/>
    <property type="match status" value="2"/>
</dbReference>
<dbReference type="SUPFAM" id="SSF55785">
    <property type="entry name" value="PYP-like sensor domain (PAS domain)"/>
    <property type="match status" value="2"/>
</dbReference>
<dbReference type="PROSITE" id="PS50887">
    <property type="entry name" value="GGDEF"/>
    <property type="match status" value="1"/>
</dbReference>
<feature type="coiled-coil region" evidence="2">
    <location>
        <begin position="123"/>
        <end position="157"/>
    </location>
</feature>
<dbReference type="GO" id="GO:0071111">
    <property type="term" value="F:cyclic-guanylate-specific phosphodiesterase activity"/>
    <property type="evidence" value="ECO:0000318"/>
    <property type="project" value="GO_Central"/>
</dbReference>
<evidence type="ECO:0000313" key="8">
    <source>
        <dbReference type="EMBL" id="BAA16858.1"/>
    </source>
</evidence>
<dbReference type="IntAct" id="P72843">
    <property type="interactions" value="8"/>
</dbReference>
<dbReference type="Gene3D" id="3.30.450.20">
    <property type="entry name" value="PAS domain"/>
    <property type="match status" value="2"/>
</dbReference>
<dbReference type="PANTHER" id="PTHR44757:SF2">
    <property type="entry name" value="BIOFILM ARCHITECTURE MAINTENANCE PROTEIN MBAA"/>
    <property type="match status" value="1"/>
</dbReference>
<dbReference type="InterPro" id="IPR000160">
    <property type="entry name" value="GGDEF_dom"/>
</dbReference>
<dbReference type="PaxDb" id="1148-1651932"/>